<sequence>MSFRRLLLEVTAADRCRPPLSVLDSTCHRSGRPVKKPESPRLMF</sequence>
<dbReference type="EMBL" id="FUKP01000073">
    <property type="protein sequence ID" value="SJN37441.1"/>
    <property type="molecule type" value="Genomic_DNA"/>
</dbReference>
<evidence type="ECO:0000313" key="1">
    <source>
        <dbReference type="EMBL" id="SJN37441.1"/>
    </source>
</evidence>
<evidence type="ECO:0000313" key="2">
    <source>
        <dbReference type="Proteomes" id="UP000196230"/>
    </source>
</evidence>
<accession>A0A1R4JYV6</accession>
<protein>
    <submittedName>
        <fullName evidence="1">Uncharacterized protein</fullName>
    </submittedName>
</protein>
<gene>
    <name evidence="1" type="ORF">FM125_11600</name>
</gene>
<organism evidence="1 2">
    <name type="scientific">Micrococcus lylae</name>
    <dbReference type="NCBI Taxonomy" id="1273"/>
    <lineage>
        <taxon>Bacteria</taxon>
        <taxon>Bacillati</taxon>
        <taxon>Actinomycetota</taxon>
        <taxon>Actinomycetes</taxon>
        <taxon>Micrococcales</taxon>
        <taxon>Micrococcaceae</taxon>
        <taxon>Micrococcus</taxon>
    </lineage>
</organism>
<dbReference type="AlphaFoldDB" id="A0A1R4JYV6"/>
<dbReference type="Proteomes" id="UP000196230">
    <property type="component" value="Unassembled WGS sequence"/>
</dbReference>
<proteinExistence type="predicted"/>
<reference evidence="1 2" key="1">
    <citation type="submission" date="2017-02" db="EMBL/GenBank/DDBJ databases">
        <authorList>
            <person name="Peterson S.W."/>
        </authorList>
    </citation>
    <scope>NUCLEOTIDE SEQUENCE [LARGE SCALE GENOMIC DNA]</scope>
    <source>
        <strain evidence="1 2">2B3F</strain>
    </source>
</reference>
<name>A0A1R4JYV6_9MICC</name>